<keyword evidence="3" id="KW-1185">Reference proteome</keyword>
<proteinExistence type="predicted"/>
<evidence type="ECO:0000313" key="2">
    <source>
        <dbReference type="EMBL" id="MBB3661701.1"/>
    </source>
</evidence>
<name>A0A839XG17_9PSEU</name>
<dbReference type="InterPro" id="IPR045645">
    <property type="entry name" value="DUF6403"/>
</dbReference>
<evidence type="ECO:0000313" key="3">
    <source>
        <dbReference type="Proteomes" id="UP000564573"/>
    </source>
</evidence>
<dbReference type="Proteomes" id="UP000564573">
    <property type="component" value="Unassembled WGS sequence"/>
</dbReference>
<sequence length="98" mass="10385">MTWMIWLVGGIVLIGAGVVSAYLPRLRAHAERKRAAWATAKAAIATATVSRDACATDVPEARRLLAEAEALGGGPDAARTATELAERADTLWREARDG</sequence>
<feature type="transmembrane region" description="Helical" evidence="1">
    <location>
        <begin position="6"/>
        <end position="24"/>
    </location>
</feature>
<keyword evidence="1" id="KW-0472">Membrane</keyword>
<accession>A0A839XG17</accession>
<dbReference type="EMBL" id="JACIBS010000001">
    <property type="protein sequence ID" value="MBB3661701.1"/>
    <property type="molecule type" value="Genomic_DNA"/>
</dbReference>
<organism evidence="2 3">
    <name type="scientific">Prauserella sediminis</name>
    <dbReference type="NCBI Taxonomy" id="577680"/>
    <lineage>
        <taxon>Bacteria</taxon>
        <taxon>Bacillati</taxon>
        <taxon>Actinomycetota</taxon>
        <taxon>Actinomycetes</taxon>
        <taxon>Pseudonocardiales</taxon>
        <taxon>Pseudonocardiaceae</taxon>
        <taxon>Prauserella</taxon>
        <taxon>Prauserella salsuginis group</taxon>
    </lineage>
</organism>
<protein>
    <submittedName>
        <fullName evidence="2">Uncharacterized protein</fullName>
    </submittedName>
</protein>
<keyword evidence="1" id="KW-0812">Transmembrane</keyword>
<dbReference type="Pfam" id="PF19941">
    <property type="entry name" value="DUF6403"/>
    <property type="match status" value="1"/>
</dbReference>
<evidence type="ECO:0000256" key="1">
    <source>
        <dbReference type="SAM" id="Phobius"/>
    </source>
</evidence>
<reference evidence="2 3" key="1">
    <citation type="submission" date="2020-08" db="EMBL/GenBank/DDBJ databases">
        <title>Sequencing the genomes of 1000 actinobacteria strains.</title>
        <authorList>
            <person name="Klenk H.-P."/>
        </authorList>
    </citation>
    <scope>NUCLEOTIDE SEQUENCE [LARGE SCALE GENOMIC DNA]</scope>
    <source>
        <strain evidence="2 3">DSM 45267</strain>
    </source>
</reference>
<dbReference type="AlphaFoldDB" id="A0A839XG17"/>
<comment type="caution">
    <text evidence="2">The sequence shown here is derived from an EMBL/GenBank/DDBJ whole genome shotgun (WGS) entry which is preliminary data.</text>
</comment>
<keyword evidence="1" id="KW-1133">Transmembrane helix</keyword>
<gene>
    <name evidence="2" type="ORF">FB384_000605</name>
</gene>